<dbReference type="Gene3D" id="3.40.50.880">
    <property type="match status" value="1"/>
</dbReference>
<dbReference type="GO" id="GO:0030246">
    <property type="term" value="F:carbohydrate binding"/>
    <property type="evidence" value="ECO:0007669"/>
    <property type="project" value="InterPro"/>
</dbReference>
<dbReference type="SUPFAM" id="SSF52317">
    <property type="entry name" value="Class I glutamine amidotransferase-like"/>
    <property type="match status" value="1"/>
</dbReference>
<reference evidence="9 10" key="1">
    <citation type="submission" date="2018-11" db="EMBL/GenBank/DDBJ databases">
        <title>Novel bacteria species description.</title>
        <authorList>
            <person name="Han J.-H."/>
        </authorList>
    </citation>
    <scope>NUCLEOTIDE SEQUENCE [LARGE SCALE GENOMIC DNA]</scope>
    <source>
        <strain evidence="9 10">KCTC23259</strain>
    </source>
</reference>
<comment type="caution">
    <text evidence="9">The sequence shown here is derived from an EMBL/GenBank/DDBJ whole genome shotgun (WGS) entry which is preliminary data.</text>
</comment>
<dbReference type="GO" id="GO:0009055">
    <property type="term" value="F:electron transfer activity"/>
    <property type="evidence" value="ECO:0007669"/>
    <property type="project" value="InterPro"/>
</dbReference>
<dbReference type="InterPro" id="IPR005084">
    <property type="entry name" value="CBM6"/>
</dbReference>
<feature type="binding site" description="covalent" evidence="6">
    <location>
        <position position="894"/>
    </location>
    <ligand>
        <name>heme c</name>
        <dbReference type="ChEBI" id="CHEBI:61717"/>
    </ligand>
</feature>
<dbReference type="CDD" id="cd04084">
    <property type="entry name" value="CBM6_xylanase-like"/>
    <property type="match status" value="1"/>
</dbReference>
<dbReference type="Gene3D" id="2.120.10.30">
    <property type="entry name" value="TolB, C-terminal domain"/>
    <property type="match status" value="1"/>
</dbReference>
<proteinExistence type="predicted"/>
<keyword evidence="5 6" id="KW-0408">Iron</keyword>
<evidence type="ECO:0000256" key="4">
    <source>
        <dbReference type="ARBA" id="ARBA00022982"/>
    </source>
</evidence>
<keyword evidence="2 6" id="KW-0349">Heme</keyword>
<gene>
    <name evidence="9" type="ORF">EGI31_23175</name>
</gene>
<evidence type="ECO:0000259" key="8">
    <source>
        <dbReference type="PROSITE" id="PS51007"/>
    </source>
</evidence>
<dbReference type="Pfam" id="PF06283">
    <property type="entry name" value="ThuA"/>
    <property type="match status" value="1"/>
</dbReference>
<comment type="PTM">
    <text evidence="6">Binds 1 heme c group covalently per subunit.</text>
</comment>
<feature type="signal peptide" evidence="7">
    <location>
        <begin position="1"/>
        <end position="22"/>
    </location>
</feature>
<dbReference type="Pfam" id="PF00034">
    <property type="entry name" value="Cytochrom_C"/>
    <property type="match status" value="1"/>
</dbReference>
<keyword evidence="10" id="KW-1185">Reference proteome</keyword>
<evidence type="ECO:0000256" key="5">
    <source>
        <dbReference type="ARBA" id="ARBA00023004"/>
    </source>
</evidence>
<dbReference type="InterPro" id="IPR029010">
    <property type="entry name" value="ThuA-like"/>
</dbReference>
<dbReference type="InterPro" id="IPR036909">
    <property type="entry name" value="Cyt_c-like_dom_sf"/>
</dbReference>
<evidence type="ECO:0000313" key="9">
    <source>
        <dbReference type="EMBL" id="MCP9765848.1"/>
    </source>
</evidence>
<dbReference type="EMBL" id="RJUF01000193">
    <property type="protein sequence ID" value="MCP9765848.1"/>
    <property type="molecule type" value="Genomic_DNA"/>
</dbReference>
<keyword evidence="7" id="KW-0732">Signal</keyword>
<evidence type="ECO:0000256" key="7">
    <source>
        <dbReference type="SAM" id="SignalP"/>
    </source>
</evidence>
<organism evidence="9 10">
    <name type="scientific">Lacihabitans soyangensis</name>
    <dbReference type="NCBI Taxonomy" id="869394"/>
    <lineage>
        <taxon>Bacteria</taxon>
        <taxon>Pseudomonadati</taxon>
        <taxon>Bacteroidota</taxon>
        <taxon>Cytophagia</taxon>
        <taxon>Cytophagales</taxon>
        <taxon>Leadbetterellaceae</taxon>
        <taxon>Lacihabitans</taxon>
    </lineage>
</organism>
<dbReference type="Pfam" id="PF07995">
    <property type="entry name" value="GSDH"/>
    <property type="match status" value="1"/>
</dbReference>
<feature type="domain" description="Cytochrome c" evidence="8">
    <location>
        <begin position="880"/>
        <end position="966"/>
    </location>
</feature>
<dbReference type="PROSITE" id="PS51007">
    <property type="entry name" value="CYTC"/>
    <property type="match status" value="1"/>
</dbReference>
<feature type="binding site" description="covalent" evidence="6">
    <location>
        <position position="944"/>
    </location>
    <ligand>
        <name>heme c</name>
        <dbReference type="ChEBI" id="CHEBI:61717"/>
    </ligand>
</feature>
<name>A0AAE3KV92_9BACT</name>
<dbReference type="InterPro" id="IPR008979">
    <property type="entry name" value="Galactose-bd-like_sf"/>
</dbReference>
<accession>A0AAE3KV92</accession>
<keyword evidence="4" id="KW-0249">Electron transport</keyword>
<dbReference type="Gene3D" id="2.60.120.260">
    <property type="entry name" value="Galactose-binding domain-like"/>
    <property type="match status" value="1"/>
</dbReference>
<dbReference type="Gene3D" id="1.10.760.10">
    <property type="entry name" value="Cytochrome c-like domain"/>
    <property type="match status" value="1"/>
</dbReference>
<dbReference type="RefSeq" id="WP_255039549.1">
    <property type="nucleotide sequence ID" value="NZ_RJUF01000193.1"/>
</dbReference>
<dbReference type="InterPro" id="IPR009056">
    <property type="entry name" value="Cyt_c-like_dom"/>
</dbReference>
<dbReference type="PANTHER" id="PTHR40469:SF2">
    <property type="entry name" value="GALACTOSE-BINDING DOMAIN-LIKE SUPERFAMILY PROTEIN"/>
    <property type="match status" value="1"/>
</dbReference>
<protein>
    <submittedName>
        <fullName evidence="9">Carbohydrate-binding protein</fullName>
    </submittedName>
</protein>
<keyword evidence="3 6" id="KW-0479">Metal-binding</keyword>
<sequence length="1142" mass="128230">MKKKLFSKVILCIALIACVYHSTVGQVSSKNVLVFSKTKGFKHSCIPFSLKAIQKLGAENGFSVDSTTNSGFFEDQNLRNYQAIIFNNTTGDVLNNAQQAAMERYIQAGGGFVGIHSAADTEYEWPWYNELLGAYFESHPSNSNIRNANVEVTDRTHISTKHLPETWNRTDEWYNYKKIYHYIKPLAYLDESSYEGGTNGNNHPISWYHEYDGGRAFYSGGGHTDESYSEPNFLQHLLGGINYAMGENVKLDYSKSYSKELPEENRFEKTVLVNDLNNPMELAVAPDGRVFFTELAGNLTVFDTKTNKRKLIHRFPLTMKGGTGLIGITLDPDFENNCWIYLYYSPPIEGEPIIFNLSRFTISKNNVIDLNSEKILLKVPVQINSGAHHGGSLAFDKDKNLILSTGDGTTPFPSDGYAPLDERSGEKYYPMDAQRSAANTNDYKGKILKIHPEKDGTYTIPEGNMFSKGTEKTLAEIFAMGCRNPYRIAINPKTSTIYWGEIGPDAGVDIKRGPRGYDEFNQAKKPGFYGWPYFVGNNYAYSEWNFADSTAGPNFDPNNPINNSPNNTGLKNLPKATPPIIWYPYGISDEFPELGLGGRSAMAGEFYTYNKSKASLKAIPAHYDGSLFVFDWMRNWVLALRFDENENYLRNEKFMPNIGDFRRPIDLAFSVDGIMYMLEYGSVYGADNEDARLVKIEYNSGNRSPKIDAYFANNEEIKKINAQSFLTSENRSFPKYKEIAGMAPLTFTAFARATDPDFDDRPEISWFLNGKEVGKGGKFESTLSVNGTYILSGVAKDKSGNISEEKLKIIVGSQKPEIELVSNYNTTFFFEDKPFEYELKFKDSNNKALKKEKISTKLNYIPQPYRPVVVTQNSALTTVESGSIGKTLYEGSDCKACHTKNLKSVGPSLTQIAQKYNGKAGSVDMLAKKIIEGGGGNWGQTHVMSAHPQLNTADAKEIVHYIFALSDPKKEFKAIPATGKLPLDKHLEDKPRGHYNILAEYTDGNGKGTSTQKSTKTFPLRHHVLRAMDADMPPGFVFDWGQLREGASKSYLVFKKIDLKNIKNISFEYASKEFDGEIQIRKNSAAGPIVAKVNYSPTGSWDKMNWVKTDIDLPEICDLYFVAVKKSKPNDKIIKFKSIKFE</sequence>
<dbReference type="InterPro" id="IPR012938">
    <property type="entry name" value="Glc/Sorbosone_DH"/>
</dbReference>
<dbReference type="InterPro" id="IPR011041">
    <property type="entry name" value="Quinoprot_gluc/sorb_DH_b-prop"/>
</dbReference>
<dbReference type="Proteomes" id="UP001204144">
    <property type="component" value="Unassembled WGS sequence"/>
</dbReference>
<evidence type="ECO:0000256" key="6">
    <source>
        <dbReference type="PIRSR" id="PIRSR602324-1"/>
    </source>
</evidence>
<dbReference type="SUPFAM" id="SSF46626">
    <property type="entry name" value="Cytochrome c"/>
    <property type="match status" value="1"/>
</dbReference>
<feature type="chain" id="PRO_5041950965" evidence="7">
    <location>
        <begin position="23"/>
        <end position="1142"/>
    </location>
</feature>
<feature type="binding site" description="covalent" evidence="6">
    <location>
        <position position="898"/>
    </location>
    <ligand>
        <name>heme c</name>
        <dbReference type="ChEBI" id="CHEBI:61717"/>
    </ligand>
</feature>
<dbReference type="InterPro" id="IPR002324">
    <property type="entry name" value="Cyt_c_ID"/>
</dbReference>
<dbReference type="GO" id="GO:0005506">
    <property type="term" value="F:iron ion binding"/>
    <property type="evidence" value="ECO:0007669"/>
    <property type="project" value="InterPro"/>
</dbReference>
<evidence type="ECO:0000256" key="2">
    <source>
        <dbReference type="ARBA" id="ARBA00022617"/>
    </source>
</evidence>
<dbReference type="PRINTS" id="PR00606">
    <property type="entry name" value="CYTCHROMECID"/>
</dbReference>
<evidence type="ECO:0000256" key="3">
    <source>
        <dbReference type="ARBA" id="ARBA00022723"/>
    </source>
</evidence>
<dbReference type="InterPro" id="IPR029062">
    <property type="entry name" value="Class_I_gatase-like"/>
</dbReference>
<dbReference type="Pfam" id="PF03422">
    <property type="entry name" value="CBM_6"/>
    <property type="match status" value="1"/>
</dbReference>
<dbReference type="AlphaFoldDB" id="A0AAE3KV92"/>
<evidence type="ECO:0000313" key="10">
    <source>
        <dbReference type="Proteomes" id="UP001204144"/>
    </source>
</evidence>
<keyword evidence="1" id="KW-0813">Transport</keyword>
<dbReference type="PANTHER" id="PTHR40469">
    <property type="entry name" value="SECRETED GLYCOSYL HYDROLASE"/>
    <property type="match status" value="1"/>
</dbReference>
<dbReference type="InterPro" id="IPR011042">
    <property type="entry name" value="6-blade_b-propeller_TolB-like"/>
</dbReference>
<dbReference type="SUPFAM" id="SSF49785">
    <property type="entry name" value="Galactose-binding domain-like"/>
    <property type="match status" value="1"/>
</dbReference>
<dbReference type="SUPFAM" id="SSF50952">
    <property type="entry name" value="Soluble quinoprotein glucose dehydrogenase"/>
    <property type="match status" value="1"/>
</dbReference>
<evidence type="ECO:0000256" key="1">
    <source>
        <dbReference type="ARBA" id="ARBA00022448"/>
    </source>
</evidence>
<dbReference type="GO" id="GO:0020037">
    <property type="term" value="F:heme binding"/>
    <property type="evidence" value="ECO:0007669"/>
    <property type="project" value="InterPro"/>
</dbReference>